<reference evidence="4" key="1">
    <citation type="journal article" date="2014" name="BMC Genomics">
        <title>Genome characteristics reveal the impact of lichenization on lichen-forming fungus Endocarpon pusillum Hedwig (Verrucariales, Ascomycota).</title>
        <authorList>
            <person name="Wang Y.-Y."/>
            <person name="Liu B."/>
            <person name="Zhang X.-Y."/>
            <person name="Zhou Q.-M."/>
            <person name="Zhang T."/>
            <person name="Li H."/>
            <person name="Yu Y.-F."/>
            <person name="Zhang X.-L."/>
            <person name="Hao X.-Y."/>
            <person name="Wang M."/>
            <person name="Wang L."/>
            <person name="Wei J.-C."/>
        </authorList>
    </citation>
    <scope>NUCLEOTIDE SEQUENCE [LARGE SCALE GENOMIC DNA]</scope>
    <source>
        <strain evidence="4">Z07020 / HMAS-L-300199</strain>
    </source>
</reference>
<dbReference type="RefSeq" id="XP_007785660.1">
    <property type="nucleotide sequence ID" value="XM_007787470.1"/>
</dbReference>
<dbReference type="OMA" id="PETHYEI"/>
<dbReference type="eggNOG" id="ENOG502SATC">
    <property type="taxonomic scope" value="Eukaryota"/>
</dbReference>
<dbReference type="PROSITE" id="PS50975">
    <property type="entry name" value="ATP_GRASP"/>
    <property type="match status" value="1"/>
</dbReference>
<feature type="domain" description="ATP-grasp" evidence="2">
    <location>
        <begin position="164"/>
        <end position="394"/>
    </location>
</feature>
<keyword evidence="1" id="KW-0067">ATP-binding</keyword>
<organism evidence="3 4">
    <name type="scientific">Endocarpon pusillum (strain Z07020 / HMAS-L-300199)</name>
    <name type="common">Lichen-forming fungus</name>
    <dbReference type="NCBI Taxonomy" id="1263415"/>
    <lineage>
        <taxon>Eukaryota</taxon>
        <taxon>Fungi</taxon>
        <taxon>Dikarya</taxon>
        <taxon>Ascomycota</taxon>
        <taxon>Pezizomycotina</taxon>
        <taxon>Eurotiomycetes</taxon>
        <taxon>Chaetothyriomycetidae</taxon>
        <taxon>Verrucariales</taxon>
        <taxon>Verrucariaceae</taxon>
        <taxon>Endocarpon</taxon>
    </lineage>
</organism>
<evidence type="ECO:0000313" key="3">
    <source>
        <dbReference type="EMBL" id="ERF76996.1"/>
    </source>
</evidence>
<dbReference type="AlphaFoldDB" id="U1GXY4"/>
<protein>
    <recommendedName>
        <fullName evidence="2">ATP-grasp domain-containing protein</fullName>
    </recommendedName>
</protein>
<dbReference type="HOGENOM" id="CLU_042176_1_0_1"/>
<dbReference type="GO" id="GO:0046872">
    <property type="term" value="F:metal ion binding"/>
    <property type="evidence" value="ECO:0007669"/>
    <property type="project" value="InterPro"/>
</dbReference>
<dbReference type="PANTHER" id="PTHR37018">
    <property type="entry name" value="CULTURE SPECIFIC PROTEIN, PUTATIVE (AFU_ORTHOLOGUE AFUA_2G00130)-RELATED"/>
    <property type="match status" value="1"/>
</dbReference>
<evidence type="ECO:0000256" key="1">
    <source>
        <dbReference type="PROSITE-ProRule" id="PRU00409"/>
    </source>
</evidence>
<dbReference type="InterPro" id="IPR011761">
    <property type="entry name" value="ATP-grasp"/>
</dbReference>
<proteinExistence type="predicted"/>
<dbReference type="EMBL" id="KE720677">
    <property type="protein sequence ID" value="ERF76996.1"/>
    <property type="molecule type" value="Genomic_DNA"/>
</dbReference>
<dbReference type="SUPFAM" id="SSF56059">
    <property type="entry name" value="Glutathione synthetase ATP-binding domain-like"/>
    <property type="match status" value="1"/>
</dbReference>
<keyword evidence="4" id="KW-1185">Reference proteome</keyword>
<gene>
    <name evidence="3" type="ORF">EPUS_06864</name>
</gene>
<sequence>MEYCKSKVILDTTLAELFAQDSQVNDRRTVLVPYYWCSDLDYTDSISKTSKYLYQGTSPPNTSSEIRELVIQCLSLESQRFTFAAGKMETVLFDFEHQAGRLDAIRTLSVLPESQRPEVTFVAGIDDLMRKKSKSQLVIVAPHERFSPHRQTIDPDVLYQLLSKRCLALSGLPTPQTAILDLDDCSGSVDRKLSVAASWIRGFGLPRVFKTQQGMSSFGTFLVRTELEREDLIQSLLGGVLRTTLESVNSANIHLKPSTLLSQQMISQCSACFSTSFFVRKNGDFTFLGACRQDFSESNIWLGASICYLEQDWLQQRLCTIICQTSRYLHERGYHGPAGADIIVEDADGLQPSRQWIVDLNVRMTGSLTLAFLRGHFSVKRGLHEACITQRFKLPLKRVEFCKAFAREIREGRLIIVAWFHDTTSGFSWANLIVGAEDGLELKRLMGMVKARAV</sequence>
<dbReference type="GO" id="GO:0005524">
    <property type="term" value="F:ATP binding"/>
    <property type="evidence" value="ECO:0007669"/>
    <property type="project" value="UniProtKB-UniRule"/>
</dbReference>
<evidence type="ECO:0000313" key="4">
    <source>
        <dbReference type="Proteomes" id="UP000019373"/>
    </source>
</evidence>
<dbReference type="OrthoDB" id="5946236at2759"/>
<name>U1GXY4_ENDPU</name>
<keyword evidence="1" id="KW-0547">Nucleotide-binding</keyword>
<dbReference type="Proteomes" id="UP000019373">
    <property type="component" value="Unassembled WGS sequence"/>
</dbReference>
<dbReference type="PANTHER" id="PTHR37018:SF1">
    <property type="entry name" value="CULTURE SPECIFIC PROTEIN, PUTATIVE (AFU_ORTHOLOGUE AFUA_2G00130)-RELATED"/>
    <property type="match status" value="1"/>
</dbReference>
<dbReference type="InterPro" id="IPR053269">
    <property type="entry name" value="Asp-Met_ligase"/>
</dbReference>
<evidence type="ECO:0000259" key="2">
    <source>
        <dbReference type="PROSITE" id="PS50975"/>
    </source>
</evidence>
<dbReference type="Gene3D" id="3.30.470.20">
    <property type="entry name" value="ATP-grasp fold, B domain"/>
    <property type="match status" value="1"/>
</dbReference>
<accession>U1GXY4</accession>
<dbReference type="GeneID" id="19241754"/>